<keyword evidence="3" id="KW-1185">Reference proteome</keyword>
<evidence type="ECO:0000313" key="3">
    <source>
        <dbReference type="Proteomes" id="UP001195483"/>
    </source>
</evidence>
<protein>
    <submittedName>
        <fullName evidence="2">Uncharacterized protein</fullName>
    </submittedName>
</protein>
<reference evidence="2" key="3">
    <citation type="submission" date="2023-05" db="EMBL/GenBank/DDBJ databases">
        <authorList>
            <person name="Smith C.H."/>
        </authorList>
    </citation>
    <scope>NUCLEOTIDE SEQUENCE</scope>
    <source>
        <strain evidence="2">CHS0354</strain>
        <tissue evidence="2">Mantle</tissue>
    </source>
</reference>
<dbReference type="AlphaFoldDB" id="A0AAE0TH27"/>
<organism evidence="2 3">
    <name type="scientific">Potamilus streckersoni</name>
    <dbReference type="NCBI Taxonomy" id="2493646"/>
    <lineage>
        <taxon>Eukaryota</taxon>
        <taxon>Metazoa</taxon>
        <taxon>Spiralia</taxon>
        <taxon>Lophotrochozoa</taxon>
        <taxon>Mollusca</taxon>
        <taxon>Bivalvia</taxon>
        <taxon>Autobranchia</taxon>
        <taxon>Heteroconchia</taxon>
        <taxon>Palaeoheterodonta</taxon>
        <taxon>Unionida</taxon>
        <taxon>Unionoidea</taxon>
        <taxon>Unionidae</taxon>
        <taxon>Ambleminae</taxon>
        <taxon>Lampsilini</taxon>
        <taxon>Potamilus</taxon>
    </lineage>
</organism>
<dbReference type="EMBL" id="JAEAOA010001197">
    <property type="protein sequence ID" value="KAK3609548.1"/>
    <property type="molecule type" value="Genomic_DNA"/>
</dbReference>
<sequence length="169" mass="19395">MLLREYAGCSDSGHVVQVQKEHLEQIDRENQTRRDGRDDMMNIDLTVEYHNPNHSNFQQLDYSSSEEGEDEVEENDDNGDEKEYEEEDGFEGQGDVEKKEAEEINVVENEHDREVHIPEENTKKVCVERVCDSLNLTHSEDLNPVTSVDELVVVSSLSLLDNFPNQSPT</sequence>
<reference evidence="2" key="1">
    <citation type="journal article" date="2021" name="Genome Biol. Evol.">
        <title>A High-Quality Reference Genome for a Parasitic Bivalve with Doubly Uniparental Inheritance (Bivalvia: Unionida).</title>
        <authorList>
            <person name="Smith C.H."/>
        </authorList>
    </citation>
    <scope>NUCLEOTIDE SEQUENCE</scope>
    <source>
        <strain evidence="2">CHS0354</strain>
    </source>
</reference>
<reference evidence="2" key="2">
    <citation type="journal article" date="2021" name="Genome Biol. Evol.">
        <title>Developing a high-quality reference genome for a parasitic bivalve with doubly uniparental inheritance (Bivalvia: Unionida).</title>
        <authorList>
            <person name="Smith C.H."/>
        </authorList>
    </citation>
    <scope>NUCLEOTIDE SEQUENCE</scope>
    <source>
        <strain evidence="2">CHS0354</strain>
        <tissue evidence="2">Mantle</tissue>
    </source>
</reference>
<accession>A0AAE0TH27</accession>
<evidence type="ECO:0000256" key="1">
    <source>
        <dbReference type="SAM" id="MobiDB-lite"/>
    </source>
</evidence>
<comment type="caution">
    <text evidence="2">The sequence shown here is derived from an EMBL/GenBank/DDBJ whole genome shotgun (WGS) entry which is preliminary data.</text>
</comment>
<feature type="compositionally biased region" description="Basic and acidic residues" evidence="1">
    <location>
        <begin position="20"/>
        <end position="40"/>
    </location>
</feature>
<evidence type="ECO:0000313" key="2">
    <source>
        <dbReference type="EMBL" id="KAK3609548.1"/>
    </source>
</evidence>
<feature type="region of interest" description="Disordered" evidence="1">
    <location>
        <begin position="20"/>
        <end position="99"/>
    </location>
</feature>
<name>A0AAE0TH27_9BIVA</name>
<proteinExistence type="predicted"/>
<dbReference type="Proteomes" id="UP001195483">
    <property type="component" value="Unassembled WGS sequence"/>
</dbReference>
<gene>
    <name evidence="2" type="ORF">CHS0354_019559</name>
</gene>
<feature type="compositionally biased region" description="Acidic residues" evidence="1">
    <location>
        <begin position="64"/>
        <end position="90"/>
    </location>
</feature>
<feature type="compositionally biased region" description="Polar residues" evidence="1">
    <location>
        <begin position="52"/>
        <end position="63"/>
    </location>
</feature>